<organism evidence="2 3">
    <name type="scientific">Natronobacterium gregoryi</name>
    <dbReference type="NCBI Taxonomy" id="44930"/>
    <lineage>
        <taxon>Archaea</taxon>
        <taxon>Methanobacteriati</taxon>
        <taxon>Methanobacteriota</taxon>
        <taxon>Stenosarchaea group</taxon>
        <taxon>Halobacteria</taxon>
        <taxon>Halobacteriales</taxon>
        <taxon>Natrialbaceae</taxon>
        <taxon>Natronobacterium</taxon>
    </lineage>
</organism>
<dbReference type="Gene3D" id="2.30.30.240">
    <property type="entry name" value="PRC-barrel domain"/>
    <property type="match status" value="1"/>
</dbReference>
<dbReference type="RefSeq" id="WP_005576379.1">
    <property type="nucleotide sequence ID" value="NZ_FORO01000008.1"/>
</dbReference>
<evidence type="ECO:0000259" key="1">
    <source>
        <dbReference type="Pfam" id="PF05239"/>
    </source>
</evidence>
<proteinExistence type="predicted"/>
<dbReference type="OrthoDB" id="85079at2157"/>
<dbReference type="Proteomes" id="UP000182829">
    <property type="component" value="Unassembled WGS sequence"/>
</dbReference>
<feature type="domain" description="PRC-barrel" evidence="1">
    <location>
        <begin position="1"/>
        <end position="77"/>
    </location>
</feature>
<sequence length="79" mass="8411">MTTILASKLAGTPVLGSDGTEIGTVKNTKMNIESGELTSLLVTPATQRTYGFETESDGSLLVPVGRLRDIDDYLVIDHS</sequence>
<evidence type="ECO:0000313" key="3">
    <source>
        <dbReference type="Proteomes" id="UP000182829"/>
    </source>
</evidence>
<dbReference type="EMBL" id="FORO01000008">
    <property type="protein sequence ID" value="SFI88904.1"/>
    <property type="molecule type" value="Genomic_DNA"/>
</dbReference>
<dbReference type="Pfam" id="PF05239">
    <property type="entry name" value="PRC"/>
    <property type="match status" value="1"/>
</dbReference>
<dbReference type="InterPro" id="IPR011033">
    <property type="entry name" value="PRC_barrel-like_sf"/>
</dbReference>
<dbReference type="PANTHER" id="PTHR38137">
    <property type="entry name" value="PRC-BARREL DOMAIN PROTEIN"/>
    <property type="match status" value="1"/>
</dbReference>
<name>A0A1I3LVV8_9EURY</name>
<reference evidence="2 3" key="1">
    <citation type="submission" date="2016-10" db="EMBL/GenBank/DDBJ databases">
        <authorList>
            <person name="de Groot N.N."/>
        </authorList>
    </citation>
    <scope>NUCLEOTIDE SEQUENCE [LARGE SCALE GENOMIC DNA]</scope>
    <source>
        <strain evidence="2 3">SP2</strain>
    </source>
</reference>
<evidence type="ECO:0000313" key="2">
    <source>
        <dbReference type="EMBL" id="SFI88904.1"/>
    </source>
</evidence>
<dbReference type="GeneID" id="14207649"/>
<protein>
    <submittedName>
        <fullName evidence="2">Sporulation protein YlmC, PRC-barrel domain family</fullName>
    </submittedName>
</protein>
<gene>
    <name evidence="2" type="ORF">SAMN05443661_10885</name>
</gene>
<dbReference type="PANTHER" id="PTHR38137:SF2">
    <property type="entry name" value="PRC-BARREL DOMAIN-CONTAINING PROTEIN"/>
    <property type="match status" value="1"/>
</dbReference>
<accession>A0A1I3LVV8</accession>
<dbReference type="OMA" id="HNITMNV"/>
<dbReference type="InterPro" id="IPR027275">
    <property type="entry name" value="PRC-brl_dom"/>
</dbReference>
<dbReference type="AlphaFoldDB" id="A0A1I3LVV8"/>
<dbReference type="SUPFAM" id="SSF50346">
    <property type="entry name" value="PRC-barrel domain"/>
    <property type="match status" value="1"/>
</dbReference>